<evidence type="ECO:0000313" key="2">
    <source>
        <dbReference type="Proteomes" id="UP001610446"/>
    </source>
</evidence>
<name>A0ABR4ILE7_9EURO</name>
<accession>A0ABR4ILE7</accession>
<sequence>MVNPPRMMGEESSPQFLTPLPNIGAVYVAHKRERIEDWLTGMSHCEMMRIRTAVKNGNGPLRGRCLKPVIAVACRLEEAGITGPSHITTLLDFFHFVFRSMYHNLEEAWDDYFVRFSQSISCCSALTLVQNDCGYGKPPTAAVATLPRPRRVDGV</sequence>
<evidence type="ECO:0000313" key="1">
    <source>
        <dbReference type="EMBL" id="KAL2828616.1"/>
    </source>
</evidence>
<proteinExistence type="predicted"/>
<organism evidence="1 2">
    <name type="scientific">Aspergillus pseudoustus</name>
    <dbReference type="NCBI Taxonomy" id="1810923"/>
    <lineage>
        <taxon>Eukaryota</taxon>
        <taxon>Fungi</taxon>
        <taxon>Dikarya</taxon>
        <taxon>Ascomycota</taxon>
        <taxon>Pezizomycotina</taxon>
        <taxon>Eurotiomycetes</taxon>
        <taxon>Eurotiomycetidae</taxon>
        <taxon>Eurotiales</taxon>
        <taxon>Aspergillaceae</taxon>
        <taxon>Aspergillus</taxon>
        <taxon>Aspergillus subgen. Nidulantes</taxon>
    </lineage>
</organism>
<reference evidence="1 2" key="1">
    <citation type="submission" date="2024-07" db="EMBL/GenBank/DDBJ databases">
        <title>Section-level genome sequencing and comparative genomics of Aspergillus sections Usti and Cavernicolus.</title>
        <authorList>
            <consortium name="Lawrence Berkeley National Laboratory"/>
            <person name="Nybo J.L."/>
            <person name="Vesth T.C."/>
            <person name="Theobald S."/>
            <person name="Frisvad J.C."/>
            <person name="Larsen T.O."/>
            <person name="Kjaerboelling I."/>
            <person name="Rothschild-Mancinelli K."/>
            <person name="Lyhne E.K."/>
            <person name="Kogle M.E."/>
            <person name="Barry K."/>
            <person name="Clum A."/>
            <person name="Na H."/>
            <person name="Ledsgaard L."/>
            <person name="Lin J."/>
            <person name="Lipzen A."/>
            <person name="Kuo A."/>
            <person name="Riley R."/>
            <person name="Mondo S."/>
            <person name="Labutti K."/>
            <person name="Haridas S."/>
            <person name="Pangalinan J."/>
            <person name="Salamov A.A."/>
            <person name="Simmons B.A."/>
            <person name="Magnuson J.K."/>
            <person name="Chen J."/>
            <person name="Drula E."/>
            <person name="Henrissat B."/>
            <person name="Wiebenga A."/>
            <person name="Lubbers R.J."/>
            <person name="Gomes A.C."/>
            <person name="Makela M.R."/>
            <person name="Stajich J."/>
            <person name="Grigoriev I.V."/>
            <person name="Mortensen U.H."/>
            <person name="De Vries R.P."/>
            <person name="Baker S.E."/>
            <person name="Andersen M.R."/>
        </authorList>
    </citation>
    <scope>NUCLEOTIDE SEQUENCE [LARGE SCALE GENOMIC DNA]</scope>
    <source>
        <strain evidence="1 2">CBS 123904</strain>
    </source>
</reference>
<gene>
    <name evidence="1" type="ORF">BJY01DRAFT_228293</name>
</gene>
<keyword evidence="2" id="KW-1185">Reference proteome</keyword>
<comment type="caution">
    <text evidence="1">The sequence shown here is derived from an EMBL/GenBank/DDBJ whole genome shotgun (WGS) entry which is preliminary data.</text>
</comment>
<dbReference type="EMBL" id="JBFXLU010000355">
    <property type="protein sequence ID" value="KAL2828616.1"/>
    <property type="molecule type" value="Genomic_DNA"/>
</dbReference>
<protein>
    <submittedName>
        <fullName evidence="1">Uncharacterized protein</fullName>
    </submittedName>
</protein>
<dbReference type="Proteomes" id="UP001610446">
    <property type="component" value="Unassembled WGS sequence"/>
</dbReference>